<feature type="region of interest" description="Disordered" evidence="8">
    <location>
        <begin position="125"/>
        <end position="156"/>
    </location>
</feature>
<evidence type="ECO:0000256" key="1">
    <source>
        <dbReference type="ARBA" id="ARBA00004123"/>
    </source>
</evidence>
<feature type="domain" description="C2H2-type" evidence="9">
    <location>
        <begin position="98"/>
        <end position="127"/>
    </location>
</feature>
<evidence type="ECO:0000256" key="8">
    <source>
        <dbReference type="SAM" id="MobiDB-lite"/>
    </source>
</evidence>
<dbReference type="GO" id="GO:0008270">
    <property type="term" value="F:zinc ion binding"/>
    <property type="evidence" value="ECO:0007669"/>
    <property type="project" value="UniProtKB-KW"/>
</dbReference>
<name>A0AAD6D0P7_9EURO</name>
<keyword evidence="6" id="KW-0539">Nucleus</keyword>
<protein>
    <recommendedName>
        <fullName evidence="9">C2H2-type domain-containing protein</fullName>
    </recommendedName>
</protein>
<evidence type="ECO:0000256" key="4">
    <source>
        <dbReference type="ARBA" id="ARBA00022771"/>
    </source>
</evidence>
<keyword evidence="2" id="KW-0479">Metal-binding</keyword>
<dbReference type="AlphaFoldDB" id="A0AAD6D0P7"/>
<dbReference type="GO" id="GO:0005634">
    <property type="term" value="C:nucleus"/>
    <property type="evidence" value="ECO:0007669"/>
    <property type="project" value="UniProtKB-SubCell"/>
</dbReference>
<keyword evidence="11" id="KW-1185">Reference proteome</keyword>
<accession>A0AAD6D0P7</accession>
<proteinExistence type="predicted"/>
<sequence length="308" mass="33769">MSQFPLPFVATMTPYLDSQYTRSIPPMMESNPFPELRSGSPHGPVPPSPSSSAGESRVSKAKKGKRVHACEFDGCSKVFTRAEHRRRHELSHRSKKMYACNYEGCTKAFHRADYLVQHMARHDPEVPVKSPSMRSNSTSSTVSARQSQRYSAKSPAVTGYQSPVASVNAGTPSGGDQLMMCSNCLNCQNRVQDSPASGNQLYNYSQGSNMALFGSQSSPPAPPLGLDTIDQYLRSILRPEAFLPAIQAQGQVSSPFWNNIDPNLPALNTSSYPHPTSYPWTSGTESLPSQNQTSHQVPYNQAGQERHS</sequence>
<feature type="region of interest" description="Disordered" evidence="8">
    <location>
        <begin position="23"/>
        <end position="63"/>
    </location>
</feature>
<dbReference type="GO" id="GO:0000978">
    <property type="term" value="F:RNA polymerase II cis-regulatory region sequence-specific DNA binding"/>
    <property type="evidence" value="ECO:0007669"/>
    <property type="project" value="InterPro"/>
</dbReference>
<dbReference type="Gene3D" id="3.30.160.60">
    <property type="entry name" value="Classic Zinc Finger"/>
    <property type="match status" value="2"/>
</dbReference>
<dbReference type="Proteomes" id="UP001220324">
    <property type="component" value="Unassembled WGS sequence"/>
</dbReference>
<organism evidence="10 11">
    <name type="scientific">Penicillium frequentans</name>
    <dbReference type="NCBI Taxonomy" id="3151616"/>
    <lineage>
        <taxon>Eukaryota</taxon>
        <taxon>Fungi</taxon>
        <taxon>Dikarya</taxon>
        <taxon>Ascomycota</taxon>
        <taxon>Pezizomycotina</taxon>
        <taxon>Eurotiomycetes</taxon>
        <taxon>Eurotiomycetidae</taxon>
        <taxon>Eurotiales</taxon>
        <taxon>Aspergillaceae</taxon>
        <taxon>Penicillium</taxon>
    </lineage>
</organism>
<keyword evidence="4 7" id="KW-0863">Zinc-finger</keyword>
<comment type="caution">
    <text evidence="10">The sequence shown here is derived from an EMBL/GenBank/DDBJ whole genome shotgun (WGS) entry which is preliminary data.</text>
</comment>
<feature type="compositionally biased region" description="Low complexity" evidence="8">
    <location>
        <begin position="130"/>
        <end position="149"/>
    </location>
</feature>
<evidence type="ECO:0000256" key="3">
    <source>
        <dbReference type="ARBA" id="ARBA00022737"/>
    </source>
</evidence>
<evidence type="ECO:0000256" key="5">
    <source>
        <dbReference type="ARBA" id="ARBA00022833"/>
    </source>
</evidence>
<dbReference type="GO" id="GO:0000785">
    <property type="term" value="C:chromatin"/>
    <property type="evidence" value="ECO:0007669"/>
    <property type="project" value="TreeGrafter"/>
</dbReference>
<keyword evidence="3" id="KW-0677">Repeat</keyword>
<gene>
    <name evidence="10" type="ORF">N7494_003834</name>
</gene>
<feature type="domain" description="C2H2-type" evidence="9">
    <location>
        <begin position="68"/>
        <end position="97"/>
    </location>
</feature>
<dbReference type="PROSITE" id="PS50157">
    <property type="entry name" value="ZINC_FINGER_C2H2_2"/>
    <property type="match status" value="2"/>
</dbReference>
<dbReference type="PANTHER" id="PTHR40626:SF30">
    <property type="entry name" value="FINGER DOMAIN PROTEIN, PUTATIVE (AFU_ORTHOLOGUE AFUA_4G13600)-RELATED"/>
    <property type="match status" value="1"/>
</dbReference>
<dbReference type="InterPro" id="IPR036236">
    <property type="entry name" value="Znf_C2H2_sf"/>
</dbReference>
<evidence type="ECO:0000313" key="11">
    <source>
        <dbReference type="Proteomes" id="UP001220324"/>
    </source>
</evidence>
<feature type="region of interest" description="Disordered" evidence="8">
    <location>
        <begin position="276"/>
        <end position="308"/>
    </location>
</feature>
<dbReference type="SUPFAM" id="SSF57667">
    <property type="entry name" value="beta-beta-alpha zinc fingers"/>
    <property type="match status" value="1"/>
</dbReference>
<dbReference type="EMBL" id="JAQIZZ010000003">
    <property type="protein sequence ID" value="KAJ5546249.1"/>
    <property type="molecule type" value="Genomic_DNA"/>
</dbReference>
<evidence type="ECO:0000259" key="9">
    <source>
        <dbReference type="PROSITE" id="PS50157"/>
    </source>
</evidence>
<evidence type="ECO:0000256" key="2">
    <source>
        <dbReference type="ARBA" id="ARBA00022723"/>
    </source>
</evidence>
<dbReference type="SMART" id="SM00355">
    <property type="entry name" value="ZnF_C2H2"/>
    <property type="match status" value="2"/>
</dbReference>
<dbReference type="PANTHER" id="PTHR40626">
    <property type="entry name" value="MIP31509P"/>
    <property type="match status" value="1"/>
</dbReference>
<keyword evidence="5" id="KW-0862">Zinc</keyword>
<dbReference type="InterPro" id="IPR013087">
    <property type="entry name" value="Znf_C2H2_type"/>
</dbReference>
<evidence type="ECO:0000256" key="7">
    <source>
        <dbReference type="PROSITE-ProRule" id="PRU00042"/>
    </source>
</evidence>
<comment type="subcellular location">
    <subcellularLocation>
        <location evidence="1">Nucleus</location>
    </subcellularLocation>
</comment>
<dbReference type="PROSITE" id="PS00028">
    <property type="entry name" value="ZINC_FINGER_C2H2_1"/>
    <property type="match status" value="2"/>
</dbReference>
<reference evidence="10 11" key="1">
    <citation type="journal article" date="2023" name="IMA Fungus">
        <title>Comparative genomic study of the Penicillium genus elucidates a diverse pangenome and 15 lateral gene transfer events.</title>
        <authorList>
            <person name="Petersen C."/>
            <person name="Sorensen T."/>
            <person name="Nielsen M.R."/>
            <person name="Sondergaard T.E."/>
            <person name="Sorensen J.L."/>
            <person name="Fitzpatrick D.A."/>
            <person name="Frisvad J.C."/>
            <person name="Nielsen K.L."/>
        </authorList>
    </citation>
    <scope>NUCLEOTIDE SEQUENCE [LARGE SCALE GENOMIC DNA]</scope>
    <source>
        <strain evidence="10 11">IBT 35679</strain>
    </source>
</reference>
<evidence type="ECO:0000313" key="10">
    <source>
        <dbReference type="EMBL" id="KAJ5546249.1"/>
    </source>
</evidence>
<dbReference type="InterPro" id="IPR051059">
    <property type="entry name" value="VerF-like"/>
</dbReference>
<dbReference type="GO" id="GO:0000981">
    <property type="term" value="F:DNA-binding transcription factor activity, RNA polymerase II-specific"/>
    <property type="evidence" value="ECO:0007669"/>
    <property type="project" value="InterPro"/>
</dbReference>
<evidence type="ECO:0000256" key="6">
    <source>
        <dbReference type="ARBA" id="ARBA00023242"/>
    </source>
</evidence>